<evidence type="ECO:0000256" key="10">
    <source>
        <dbReference type="ARBA" id="ARBA00023033"/>
    </source>
</evidence>
<comment type="similarity">
    <text evidence="5 12">Belongs to the cytochrome P450 family.</text>
</comment>
<dbReference type="CDD" id="cd20628">
    <property type="entry name" value="CYP4"/>
    <property type="match status" value="1"/>
</dbReference>
<dbReference type="PRINTS" id="PR00465">
    <property type="entry name" value="EP450IV"/>
</dbReference>
<comment type="function">
    <text evidence="2">May be involved in the metabolism of insect hormones and in the breakdown of synthetic insecticides.</text>
</comment>
<dbReference type="SUPFAM" id="SSF48264">
    <property type="entry name" value="Cytochrome P450"/>
    <property type="match status" value="1"/>
</dbReference>
<dbReference type="InterPro" id="IPR036396">
    <property type="entry name" value="Cyt_P450_sf"/>
</dbReference>
<keyword evidence="13" id="KW-0472">Membrane</keyword>
<comment type="caution">
    <text evidence="14">The sequence shown here is derived from an EMBL/GenBank/DDBJ whole genome shotgun (WGS) entry which is preliminary data.</text>
</comment>
<dbReference type="PANTHER" id="PTHR24291">
    <property type="entry name" value="CYTOCHROME P450 FAMILY 4"/>
    <property type="match status" value="1"/>
</dbReference>
<dbReference type="PROSITE" id="PS00086">
    <property type="entry name" value="CYTOCHROME_P450"/>
    <property type="match status" value="1"/>
</dbReference>
<dbReference type="InterPro" id="IPR001128">
    <property type="entry name" value="Cyt_P450"/>
</dbReference>
<evidence type="ECO:0000256" key="1">
    <source>
        <dbReference type="ARBA" id="ARBA00001971"/>
    </source>
</evidence>
<evidence type="ECO:0008006" key="16">
    <source>
        <dbReference type="Google" id="ProtNLM"/>
    </source>
</evidence>
<keyword evidence="6 11" id="KW-0349">Heme</keyword>
<comment type="subcellular location">
    <subcellularLocation>
        <location evidence="4">Endoplasmic reticulum membrane</location>
        <topology evidence="4">Peripheral membrane protein</topology>
    </subcellularLocation>
    <subcellularLocation>
        <location evidence="3">Microsome membrane</location>
        <topology evidence="3">Peripheral membrane protein</topology>
    </subcellularLocation>
</comment>
<evidence type="ECO:0000256" key="13">
    <source>
        <dbReference type="SAM" id="Phobius"/>
    </source>
</evidence>
<protein>
    <recommendedName>
        <fullName evidence="16">Cytochrome P450</fullName>
    </recommendedName>
</protein>
<evidence type="ECO:0000256" key="12">
    <source>
        <dbReference type="RuleBase" id="RU000461"/>
    </source>
</evidence>
<evidence type="ECO:0000256" key="6">
    <source>
        <dbReference type="ARBA" id="ARBA00022617"/>
    </source>
</evidence>
<evidence type="ECO:0000256" key="7">
    <source>
        <dbReference type="ARBA" id="ARBA00022723"/>
    </source>
</evidence>
<dbReference type="InterPro" id="IPR017972">
    <property type="entry name" value="Cyt_P450_CS"/>
</dbReference>
<keyword evidence="13" id="KW-1133">Transmembrane helix</keyword>
<evidence type="ECO:0000256" key="4">
    <source>
        <dbReference type="ARBA" id="ARBA00004406"/>
    </source>
</evidence>
<keyword evidence="9 11" id="KW-0408">Iron</keyword>
<name>A0ABD2P0Z8_9CUCU</name>
<evidence type="ECO:0000256" key="2">
    <source>
        <dbReference type="ARBA" id="ARBA00003690"/>
    </source>
</evidence>
<evidence type="ECO:0000256" key="9">
    <source>
        <dbReference type="ARBA" id="ARBA00023004"/>
    </source>
</evidence>
<evidence type="ECO:0000313" key="15">
    <source>
        <dbReference type="Proteomes" id="UP001516400"/>
    </source>
</evidence>
<evidence type="ECO:0000256" key="5">
    <source>
        <dbReference type="ARBA" id="ARBA00010617"/>
    </source>
</evidence>
<keyword evidence="13" id="KW-0812">Transmembrane</keyword>
<accession>A0ABD2P0Z8</accession>
<dbReference type="GO" id="GO:0005789">
    <property type="term" value="C:endoplasmic reticulum membrane"/>
    <property type="evidence" value="ECO:0007669"/>
    <property type="project" value="UniProtKB-SubCell"/>
</dbReference>
<dbReference type="EMBL" id="JABFTP020000165">
    <property type="protein sequence ID" value="KAL3284475.1"/>
    <property type="molecule type" value="Genomic_DNA"/>
</dbReference>
<dbReference type="Proteomes" id="UP001516400">
    <property type="component" value="Unassembled WGS sequence"/>
</dbReference>
<dbReference type="AlphaFoldDB" id="A0ABD2P0Z8"/>
<keyword evidence="8 12" id="KW-0560">Oxidoreductase</keyword>
<dbReference type="Pfam" id="PF00067">
    <property type="entry name" value="p450"/>
    <property type="match status" value="1"/>
</dbReference>
<comment type="cofactor">
    <cofactor evidence="1 11">
        <name>heme</name>
        <dbReference type="ChEBI" id="CHEBI:30413"/>
    </cofactor>
</comment>
<dbReference type="InterPro" id="IPR002403">
    <property type="entry name" value="Cyt_P450_E_grp-IV"/>
</dbReference>
<keyword evidence="15" id="KW-1185">Reference proteome</keyword>
<gene>
    <name evidence="14" type="ORF">HHI36_018636</name>
</gene>
<reference evidence="14 15" key="1">
    <citation type="journal article" date="2021" name="BMC Biol.">
        <title>Horizontally acquired antibacterial genes associated with adaptive radiation of ladybird beetles.</title>
        <authorList>
            <person name="Li H.S."/>
            <person name="Tang X.F."/>
            <person name="Huang Y.H."/>
            <person name="Xu Z.Y."/>
            <person name="Chen M.L."/>
            <person name="Du X.Y."/>
            <person name="Qiu B.Y."/>
            <person name="Chen P.T."/>
            <person name="Zhang W."/>
            <person name="Slipinski A."/>
            <person name="Escalona H.E."/>
            <person name="Waterhouse R.M."/>
            <person name="Zwick A."/>
            <person name="Pang H."/>
        </authorList>
    </citation>
    <scope>NUCLEOTIDE SEQUENCE [LARGE SCALE GENOMIC DNA]</scope>
    <source>
        <strain evidence="14">SYSU2018</strain>
    </source>
</reference>
<evidence type="ECO:0000313" key="14">
    <source>
        <dbReference type="EMBL" id="KAL3284475.1"/>
    </source>
</evidence>
<dbReference type="PANTHER" id="PTHR24291:SF177">
    <property type="entry name" value="CYTOCHROME P450 4AA1-RELATED"/>
    <property type="match status" value="1"/>
</dbReference>
<organism evidence="14 15">
    <name type="scientific">Cryptolaemus montrouzieri</name>
    <dbReference type="NCBI Taxonomy" id="559131"/>
    <lineage>
        <taxon>Eukaryota</taxon>
        <taxon>Metazoa</taxon>
        <taxon>Ecdysozoa</taxon>
        <taxon>Arthropoda</taxon>
        <taxon>Hexapoda</taxon>
        <taxon>Insecta</taxon>
        <taxon>Pterygota</taxon>
        <taxon>Neoptera</taxon>
        <taxon>Endopterygota</taxon>
        <taxon>Coleoptera</taxon>
        <taxon>Polyphaga</taxon>
        <taxon>Cucujiformia</taxon>
        <taxon>Coccinelloidea</taxon>
        <taxon>Coccinellidae</taxon>
        <taxon>Scymninae</taxon>
        <taxon>Scymnini</taxon>
        <taxon>Cryptolaemus</taxon>
    </lineage>
</organism>
<feature type="binding site" description="axial binding residue" evidence="11">
    <location>
        <position position="437"/>
    </location>
    <ligand>
        <name>heme</name>
        <dbReference type="ChEBI" id="CHEBI:30413"/>
    </ligand>
    <ligandPart>
        <name>Fe</name>
        <dbReference type="ChEBI" id="CHEBI:18248"/>
    </ligandPart>
</feature>
<dbReference type="InterPro" id="IPR050196">
    <property type="entry name" value="Cytochrome_P450_Monoox"/>
</dbReference>
<dbReference type="Gene3D" id="1.10.630.10">
    <property type="entry name" value="Cytochrome P450"/>
    <property type="match status" value="1"/>
</dbReference>
<keyword evidence="7 11" id="KW-0479">Metal-binding</keyword>
<keyword evidence="10 12" id="KW-0503">Monooxygenase</keyword>
<feature type="transmembrane region" description="Helical" evidence="13">
    <location>
        <begin position="12"/>
        <end position="30"/>
    </location>
</feature>
<feature type="transmembrane region" description="Helical" evidence="13">
    <location>
        <begin position="35"/>
        <end position="54"/>
    </location>
</feature>
<dbReference type="GO" id="GO:0004497">
    <property type="term" value="F:monooxygenase activity"/>
    <property type="evidence" value="ECO:0007669"/>
    <property type="project" value="UniProtKB-KW"/>
</dbReference>
<evidence type="ECO:0000256" key="3">
    <source>
        <dbReference type="ARBA" id="ARBA00004174"/>
    </source>
</evidence>
<evidence type="ECO:0000256" key="11">
    <source>
        <dbReference type="PIRSR" id="PIRSR602403-1"/>
    </source>
</evidence>
<sequence length="522" mass="60531">MHKLFVEMTVVLSYWIYNILLTLIVIIVTYRLKNYIRAVFLALNLPGPLAYPIIGNALTVTNSKKMEYLGTNAFTLYGPLMRTWISIIPFIFVLDPSHLQTVLGNGKLTRKNMFYTLLHNFIGEGLITNNGEKWRSHRKLIQPYFHINALENFVTVFAETSSELVKRLAEVDEVKITEYINNWVLDTLHRAVLDIRITDEEYKHSPFRKGELIVPYRISRPWMLMDFIFKFTKSAHDEKKQKSSLHAFTKRVLDNKKKHGASTSTNFISLLDMFMTIAESNPSFEEKDIIDETCTFMLAGQDSVGAATAFSLYFLAKHQDVQAKVFKEQSNIFEDDSRLPNMQDLNEMKYLEQCIKETMRLCPSVPIVSRVLNEDVNLGEYTLPSGTNIFISPFVTHRMEYLYPEPLKYNPDRFSSENSSKIHPYGYIPFSSGPRNCIGYKFALLEIKCAISSIIRNYQIRLVRGKEELNLSYRITLRAKNGIWIKFMKRMNQKKLKDGDYGIITNFSTFAQNSRLDISIIY</sequence>
<dbReference type="GO" id="GO:0046872">
    <property type="term" value="F:metal ion binding"/>
    <property type="evidence" value="ECO:0007669"/>
    <property type="project" value="UniProtKB-KW"/>
</dbReference>
<proteinExistence type="inferred from homology"/>
<evidence type="ECO:0000256" key="8">
    <source>
        <dbReference type="ARBA" id="ARBA00023002"/>
    </source>
</evidence>
<dbReference type="PRINTS" id="PR00385">
    <property type="entry name" value="P450"/>
</dbReference>